<dbReference type="SUPFAM" id="SSF53098">
    <property type="entry name" value="Ribonuclease H-like"/>
    <property type="match status" value="1"/>
</dbReference>
<keyword evidence="3" id="KW-1185">Reference proteome</keyword>
<reference evidence="2 3" key="1">
    <citation type="journal article" date="2012" name="Genome Biol.">
        <title>Genome and low-iron response of an oceanic diatom adapted to chronic iron limitation.</title>
        <authorList>
            <person name="Lommer M."/>
            <person name="Specht M."/>
            <person name="Roy A.S."/>
            <person name="Kraemer L."/>
            <person name="Andreson R."/>
            <person name="Gutowska M.A."/>
            <person name="Wolf J."/>
            <person name="Bergner S.V."/>
            <person name="Schilhabel M.B."/>
            <person name="Klostermeier U.C."/>
            <person name="Beiko R.G."/>
            <person name="Rosenstiel P."/>
            <person name="Hippler M."/>
            <person name="Laroche J."/>
        </authorList>
    </citation>
    <scope>NUCLEOTIDE SEQUENCE [LARGE SCALE GENOMIC DNA]</scope>
    <source>
        <strain evidence="2 3">CCMP1005</strain>
    </source>
</reference>
<feature type="region of interest" description="Disordered" evidence="1">
    <location>
        <begin position="110"/>
        <end position="172"/>
    </location>
</feature>
<feature type="region of interest" description="Disordered" evidence="1">
    <location>
        <begin position="358"/>
        <end position="400"/>
    </location>
</feature>
<dbReference type="eggNOG" id="KOG0017">
    <property type="taxonomic scope" value="Eukaryota"/>
</dbReference>
<dbReference type="Proteomes" id="UP000266841">
    <property type="component" value="Unassembled WGS sequence"/>
</dbReference>
<evidence type="ECO:0000313" key="2">
    <source>
        <dbReference type="EMBL" id="EJK73761.1"/>
    </source>
</evidence>
<feature type="compositionally biased region" description="Pro residues" evidence="1">
    <location>
        <begin position="1155"/>
        <end position="1168"/>
    </location>
</feature>
<sequence length="1775" mass="198523">MGRSVAFGLFFTDSRIDRVSTCDPKHNLATGLLSSLAAARASTAWTSVAYPSVACLSVACLSVACPSVACPSVACLSVACPSIPLCVHPFVATELARICNLRQHRKVPRIPDNNSWRIDSSTRSSIRRPKQHHQRDATTRIMRLKSRPSRPREQPASSRATDGRGNPQPTRPQLLSFCKKCQLIAKPLHQFRAASRGRKRELARSALDNMKTIKATIKHGDIDEAARKWDKLRRSPKFVTTQNYMYIWMLSTHQQLETADDGAAERLLQKWLPHIGDAEESKQIEQPHAGECASENKWLGVKIDTDDRNEIEQSSAPECDSERWIDVTVEKIRPVKTSPERATSLIVCPNYYEALSAHPTESIPPQDTTPEPTGDTSASACDSEGASKLPQTTRERRELKRLKRIDRKVRKKNLSRQEEEFWDRAIERAEDERTGIAKGDKECPFRRQAEAGHQRASPPSSLRATTKEISFRTATIMRNLIKRASGKRGVRFDLKRNEHRDYRPADPACPDGQAAASEDAAPQDPMLPRRPLKSILADAVAVADLLDRPTALGDSGADGHYLTEQDRSDAELPVLGDSTKQVSVANGGVSKGNHVTELPIPTKSLKARLADTFSDFKHSLISIGKLADDGNVSVFSKDGLTVHREEDVLITCKGKPILIGVRDDRGRYRIPLVPQTRGRVAPRHPNRQARTKLYEANSVYDLPSTEEAVKWLHACLGYPVKSTWLSAIKNGHFKGWPVINERTVKKYYPETVETPKGHMAQTRKNVRSTKPTPMQRYKHADKLRGRRERDIFVKVYDARQTVYSDQTGKFPKRSQSGNVYIMVMVDIDSNCIFVEPMKSRKDDEMQRAYRKLMTRLKRAGVVPKKHVMDNEVSESMKDMIRDDYKLTLELVPPGMHRRNAAEVAIRNFKAHFLSILAGTADDFPLSLWDRLLPQAELTLNLLRKSNANPKLSAYAYLCGPFDYNKMPLAPLGCKVQAHEKADQRGSWAFHSVDGWYLGTSNEHYRTHICHVKDTRSDRLCDTVNFQHKSITNPTLSQADKLMHAISHCSKILQDQSTEDNDQAIRELEFLVEVTKTKLESGEFDPSPAARGAAPTDSSSTPYVEPVTVEPNQRVTRAMSNLLASQDAAKPSKPTDDHAPRVPQKTSAAADVPRVPAMPGPVQPTPQPVPRVKASAGRLLVSALKPSKRRAPQGAVDPTGPAANTRSRNEPPAARTRAKKVAAEVANAVEVRAGKRSARQSTIIRRLSRRLEAIEAEVEEALAVLDHDSGKLLKYTSLLRHPKFKDTWGKAAADEFGRLAQGVGGRLKGTDTIKFIRKSAVPPDRMKDVTYGKFECKVRPEKADPNRVRLAVGGDRITSVIDVSTPTAEMLVSKILFNSVVSTKGAKFMTMDIKNFYLMTPLNRPEYLKLKLSQIPDEIIEEYQLRNKSTPDGSIYVEINKGMYGLPQAGVLANELLEKRLNRHGYYQSKLVPGLWKHETRPIVFALTVDDFGVKYLRKRDAEHLHKVLQKDYQVTVDWAGERYCGINLEWDYAKRQVHLSIPGYIEKTLLQFHHKAPTRRQDSPFPHTPPDYGAKKQYAKEADDAPALDKKGKRFIQQVCGKLLFYGRAVDSTLLTPISAIASQQAKPTETTMAQAKQLLDYVASQEEAVLTFSASEMKLAVHSDAGYLNEPNARSRAGGHFFLSNDADVPPNNGAILNISHVIKHVMSSATEAELAGLYIMAREAVYIRIILEEMGHKQSPTPVQTDNAIAEKVINKKVQPKRTKAMDMRFRTE</sequence>
<comment type="caution">
    <text evidence="2">The sequence shown here is derived from an EMBL/GenBank/DDBJ whole genome shotgun (WGS) entry which is preliminary data.</text>
</comment>
<dbReference type="InterPro" id="IPR012337">
    <property type="entry name" value="RNaseH-like_sf"/>
</dbReference>
<proteinExistence type="predicted"/>
<dbReference type="OrthoDB" id="418757at2759"/>
<protein>
    <recommendedName>
        <fullName evidence="4">Integrase catalytic domain-containing protein</fullName>
    </recommendedName>
</protein>
<feature type="region of interest" description="Disordered" evidence="1">
    <location>
        <begin position="1125"/>
        <end position="1169"/>
    </location>
</feature>
<dbReference type="InterPro" id="IPR036397">
    <property type="entry name" value="RNaseH_sf"/>
</dbReference>
<evidence type="ECO:0000313" key="3">
    <source>
        <dbReference type="Proteomes" id="UP000266841"/>
    </source>
</evidence>
<feature type="region of interest" description="Disordered" evidence="1">
    <location>
        <begin position="1078"/>
        <end position="1110"/>
    </location>
</feature>
<feature type="compositionally biased region" description="Polar residues" evidence="1">
    <location>
        <begin position="363"/>
        <end position="380"/>
    </location>
</feature>
<dbReference type="Gene3D" id="3.30.420.10">
    <property type="entry name" value="Ribonuclease H-like superfamily/Ribonuclease H"/>
    <property type="match status" value="1"/>
</dbReference>
<feature type="compositionally biased region" description="Low complexity" evidence="1">
    <location>
        <begin position="115"/>
        <end position="124"/>
    </location>
</feature>
<feature type="region of interest" description="Disordered" evidence="1">
    <location>
        <begin position="500"/>
        <end position="526"/>
    </location>
</feature>
<evidence type="ECO:0000256" key="1">
    <source>
        <dbReference type="SAM" id="MobiDB-lite"/>
    </source>
</evidence>
<dbReference type="OMA" id="YRTHICH"/>
<name>K0TIX3_THAOC</name>
<organism evidence="2 3">
    <name type="scientific">Thalassiosira oceanica</name>
    <name type="common">Marine diatom</name>
    <dbReference type="NCBI Taxonomy" id="159749"/>
    <lineage>
        <taxon>Eukaryota</taxon>
        <taxon>Sar</taxon>
        <taxon>Stramenopiles</taxon>
        <taxon>Ochrophyta</taxon>
        <taxon>Bacillariophyta</taxon>
        <taxon>Coscinodiscophyceae</taxon>
        <taxon>Thalassiosirophycidae</taxon>
        <taxon>Thalassiosirales</taxon>
        <taxon>Thalassiosiraceae</taxon>
        <taxon>Thalassiosira</taxon>
    </lineage>
</organism>
<gene>
    <name evidence="2" type="ORF">THAOC_04595</name>
</gene>
<dbReference type="GO" id="GO:0003676">
    <property type="term" value="F:nucleic acid binding"/>
    <property type="evidence" value="ECO:0007669"/>
    <property type="project" value="InterPro"/>
</dbReference>
<dbReference type="EMBL" id="AGNL01004234">
    <property type="protein sequence ID" value="EJK73761.1"/>
    <property type="molecule type" value="Genomic_DNA"/>
</dbReference>
<feature type="region of interest" description="Disordered" evidence="1">
    <location>
        <begin position="1182"/>
        <end position="1215"/>
    </location>
</feature>
<evidence type="ECO:0008006" key="4">
    <source>
        <dbReference type="Google" id="ProtNLM"/>
    </source>
</evidence>
<accession>K0TIX3</accession>